<evidence type="ECO:0000313" key="1">
    <source>
        <dbReference type="EMBL" id="SUZ47580.1"/>
    </source>
</evidence>
<sequence length="130" mass="13876">MITTISKSVFAGSMLLVSILSVAGTHAPDTKSDLVGTWTLTIETPMGISNPILTIQKSVDGYVGTYESRRGKRSVEDIAVKGEAFSFRMLISMPMGDFEMVYEGSIDGGSMSGTIGNPMGEIAFVGRRSK</sequence>
<evidence type="ECO:0008006" key="2">
    <source>
        <dbReference type="Google" id="ProtNLM"/>
    </source>
</evidence>
<organism evidence="1">
    <name type="scientific">marine metagenome</name>
    <dbReference type="NCBI Taxonomy" id="408172"/>
    <lineage>
        <taxon>unclassified sequences</taxon>
        <taxon>metagenomes</taxon>
        <taxon>ecological metagenomes</taxon>
    </lineage>
</organism>
<proteinExistence type="predicted"/>
<name>A0A381MYZ9_9ZZZZ</name>
<accession>A0A381MYZ9</accession>
<protein>
    <recommendedName>
        <fullName evidence="2">Lipocalin-like domain-containing protein</fullName>
    </recommendedName>
</protein>
<reference evidence="1" key="1">
    <citation type="submission" date="2018-05" db="EMBL/GenBank/DDBJ databases">
        <authorList>
            <person name="Lanie J.A."/>
            <person name="Ng W.-L."/>
            <person name="Kazmierczak K.M."/>
            <person name="Andrzejewski T.M."/>
            <person name="Davidsen T.M."/>
            <person name="Wayne K.J."/>
            <person name="Tettelin H."/>
            <person name="Glass J.I."/>
            <person name="Rusch D."/>
            <person name="Podicherti R."/>
            <person name="Tsui H.-C.T."/>
            <person name="Winkler M.E."/>
        </authorList>
    </citation>
    <scope>NUCLEOTIDE SEQUENCE</scope>
</reference>
<dbReference type="EMBL" id="UINC01000023">
    <property type="protein sequence ID" value="SUZ47580.1"/>
    <property type="molecule type" value="Genomic_DNA"/>
</dbReference>
<gene>
    <name evidence="1" type="ORF">METZ01_LOCUS434</name>
</gene>
<dbReference type="AlphaFoldDB" id="A0A381MYZ9"/>